<protein>
    <submittedName>
        <fullName evidence="1">Type IV pilin protein</fullName>
    </submittedName>
</protein>
<comment type="caution">
    <text evidence="1">The sequence shown here is derived from an EMBL/GenBank/DDBJ whole genome shotgun (WGS) entry which is preliminary data.</text>
</comment>
<accession>A0ABX0LWG3</accession>
<reference evidence="1 2" key="1">
    <citation type="submission" date="2019-09" db="EMBL/GenBank/DDBJ databases">
        <title>Taxonomy of Antarctic Massilia spp.: description of Massilia rubra sp. nov., Massilia aquatica sp. nov., Massilia mucilaginosa sp. nov., Massilia frigida sp. nov. isolated from streams, lakes and regoliths.</title>
        <authorList>
            <person name="Holochova P."/>
            <person name="Sedlacek I."/>
            <person name="Kralova S."/>
            <person name="Maslanova I."/>
            <person name="Busse H.-J."/>
            <person name="Stankova E."/>
            <person name="Vrbovska V."/>
            <person name="Kovarovic V."/>
            <person name="Bartak M."/>
            <person name="Svec P."/>
            <person name="Pantucek R."/>
        </authorList>
    </citation>
    <scope>NUCLEOTIDE SEQUENCE [LARGE SCALE GENOMIC DNA]</scope>
    <source>
        <strain evidence="1 2">CCM 8692</strain>
    </source>
</reference>
<gene>
    <name evidence="1" type="ORF">F0185_19405</name>
</gene>
<dbReference type="InterPro" id="IPR012902">
    <property type="entry name" value="N_methyl_site"/>
</dbReference>
<dbReference type="SUPFAM" id="SSF54523">
    <property type="entry name" value="Pili subunits"/>
    <property type="match status" value="1"/>
</dbReference>
<dbReference type="InterPro" id="IPR045584">
    <property type="entry name" value="Pilin-like"/>
</dbReference>
<keyword evidence="2" id="KW-1185">Reference proteome</keyword>
<evidence type="ECO:0000313" key="1">
    <source>
        <dbReference type="EMBL" id="NHZ35734.1"/>
    </source>
</evidence>
<dbReference type="Pfam" id="PF07963">
    <property type="entry name" value="N_methyl"/>
    <property type="match status" value="1"/>
</dbReference>
<dbReference type="RefSeq" id="WP_167227210.1">
    <property type="nucleotide sequence ID" value="NZ_VUYU01000013.1"/>
</dbReference>
<dbReference type="EMBL" id="VUYU01000013">
    <property type="protein sequence ID" value="NHZ35734.1"/>
    <property type="molecule type" value="Genomic_DNA"/>
</dbReference>
<dbReference type="Pfam" id="PF16732">
    <property type="entry name" value="ComP_DUS"/>
    <property type="match status" value="1"/>
</dbReference>
<dbReference type="InterPro" id="IPR031982">
    <property type="entry name" value="PilE-like"/>
</dbReference>
<dbReference type="Proteomes" id="UP000785613">
    <property type="component" value="Unassembled WGS sequence"/>
</dbReference>
<name>A0ABX0LWG3_9BURK</name>
<dbReference type="NCBIfam" id="TIGR02532">
    <property type="entry name" value="IV_pilin_GFxxxE"/>
    <property type="match status" value="1"/>
</dbReference>
<organism evidence="1 2">
    <name type="scientific">Massilia rubra</name>
    <dbReference type="NCBI Taxonomy" id="2607910"/>
    <lineage>
        <taxon>Bacteria</taxon>
        <taxon>Pseudomonadati</taxon>
        <taxon>Pseudomonadota</taxon>
        <taxon>Betaproteobacteria</taxon>
        <taxon>Burkholderiales</taxon>
        <taxon>Oxalobacteraceae</taxon>
        <taxon>Telluria group</taxon>
        <taxon>Massilia</taxon>
    </lineage>
</organism>
<dbReference type="Gene3D" id="3.30.700.10">
    <property type="entry name" value="Glycoprotein, Type 4 Pilin"/>
    <property type="match status" value="1"/>
</dbReference>
<proteinExistence type="predicted"/>
<sequence length="140" mass="14865">MMATARMMPGRRRSGGFTLIELIVACAVVGILSAIAYPSYTQYVYSSHRSTAKAILSEQAQFMERYYTTNSTYVGATVLAAQSPKTGQAKYVIALTPVATATTFSVTATPQGQQANDKCGVLTLDSTGLTKVSTTATGCW</sequence>
<evidence type="ECO:0000313" key="2">
    <source>
        <dbReference type="Proteomes" id="UP000785613"/>
    </source>
</evidence>